<evidence type="ECO:0000256" key="6">
    <source>
        <dbReference type="ARBA" id="ARBA00022925"/>
    </source>
</evidence>
<dbReference type="PROSITE" id="PS00237">
    <property type="entry name" value="G_PROTEIN_RECEP_F1_1"/>
    <property type="match status" value="1"/>
</dbReference>
<feature type="transmembrane region" description="Helical" evidence="15">
    <location>
        <begin position="311"/>
        <end position="331"/>
    </location>
</feature>
<protein>
    <submittedName>
        <fullName evidence="18">Blue wavelength opsin</fullName>
    </submittedName>
</protein>
<organism evidence="18 19">
    <name type="scientific">Daphnia pulex</name>
    <name type="common">Water flea</name>
    <dbReference type="NCBI Taxonomy" id="6669"/>
    <lineage>
        <taxon>Eukaryota</taxon>
        <taxon>Metazoa</taxon>
        <taxon>Ecdysozoa</taxon>
        <taxon>Arthropoda</taxon>
        <taxon>Crustacea</taxon>
        <taxon>Branchiopoda</taxon>
        <taxon>Diplostraca</taxon>
        <taxon>Cladocera</taxon>
        <taxon>Anomopoda</taxon>
        <taxon>Daphniidae</taxon>
        <taxon>Daphnia</taxon>
    </lineage>
</organism>
<feature type="region of interest" description="Disordered" evidence="16">
    <location>
        <begin position="356"/>
        <end position="376"/>
    </location>
</feature>
<evidence type="ECO:0000256" key="5">
    <source>
        <dbReference type="ARBA" id="ARBA00022692"/>
    </source>
</evidence>
<dbReference type="InterPro" id="IPR000276">
    <property type="entry name" value="GPCR_Rhodpsn"/>
</dbReference>
<feature type="transmembrane region" description="Helical" evidence="15">
    <location>
        <begin position="46"/>
        <end position="74"/>
    </location>
</feature>
<keyword evidence="14" id="KW-0844">Vision</keyword>
<feature type="transmembrane region" description="Helical" evidence="15">
    <location>
        <begin position="122"/>
        <end position="143"/>
    </location>
</feature>
<dbReference type="GO" id="GO:0008020">
    <property type="term" value="F:G protein-coupled photoreceptor activity"/>
    <property type="evidence" value="ECO:0000318"/>
    <property type="project" value="GO_Central"/>
</dbReference>
<keyword evidence="13 15" id="KW-0807">Transducer</keyword>
<keyword evidence="11" id="KW-1015">Disulfide bond</keyword>
<evidence type="ECO:0000259" key="17">
    <source>
        <dbReference type="PROSITE" id="PS50262"/>
    </source>
</evidence>
<dbReference type="GO" id="GO:0071482">
    <property type="term" value="P:cellular response to light stimulus"/>
    <property type="evidence" value="ECO:0000318"/>
    <property type="project" value="GO_Central"/>
</dbReference>
<name>E9GYM4_DAPPU</name>
<feature type="transmembrane region" description="Helical" evidence="15">
    <location>
        <begin position="164"/>
        <end position="185"/>
    </location>
</feature>
<dbReference type="AlphaFoldDB" id="E9GYM4"/>
<dbReference type="InterPro" id="IPR027430">
    <property type="entry name" value="Retinal_BS"/>
</dbReference>
<dbReference type="FunFam" id="1.20.1070.10:FF:000044">
    <property type="entry name" value="Opsin, ultraviolet-sensitive"/>
    <property type="match status" value="1"/>
</dbReference>
<evidence type="ECO:0000256" key="8">
    <source>
        <dbReference type="ARBA" id="ARBA00022991"/>
    </source>
</evidence>
<evidence type="ECO:0000256" key="15">
    <source>
        <dbReference type="RuleBase" id="RU004951"/>
    </source>
</evidence>
<keyword evidence="12 15" id="KW-0675">Receptor</keyword>
<evidence type="ECO:0000256" key="1">
    <source>
        <dbReference type="ARBA" id="ARBA00004141"/>
    </source>
</evidence>
<evidence type="ECO:0000256" key="13">
    <source>
        <dbReference type="ARBA" id="ARBA00023224"/>
    </source>
</evidence>
<feature type="transmembrane region" description="Helical" evidence="15">
    <location>
        <begin position="275"/>
        <end position="299"/>
    </location>
</feature>
<evidence type="ECO:0000256" key="11">
    <source>
        <dbReference type="ARBA" id="ARBA00023157"/>
    </source>
</evidence>
<keyword evidence="5 15" id="KW-0812">Transmembrane</keyword>
<dbReference type="eggNOG" id="KOG3656">
    <property type="taxonomic scope" value="Eukaryota"/>
</dbReference>
<dbReference type="InterPro" id="IPR017452">
    <property type="entry name" value="GPCR_Rhodpsn_7TM"/>
</dbReference>
<dbReference type="PROSITE" id="PS50262">
    <property type="entry name" value="G_PROTEIN_RECEP_F1_2"/>
    <property type="match status" value="1"/>
</dbReference>
<keyword evidence="9 15" id="KW-0297">G-protein coupled receptor</keyword>
<feature type="domain" description="G-protein coupled receptors family 1 profile" evidence="17">
    <location>
        <begin position="65"/>
        <end position="328"/>
    </location>
</feature>
<gene>
    <name evidence="18" type="primary">BLOP</name>
    <name evidence="18" type="ORF">DAPPUDRAFT_346936</name>
</gene>
<dbReference type="KEGG" id="dpx:DAPPUDRAFT_346936"/>
<evidence type="ECO:0000256" key="3">
    <source>
        <dbReference type="ARBA" id="ARBA00022553"/>
    </source>
</evidence>
<dbReference type="PANTHER" id="PTHR24240">
    <property type="entry name" value="OPSIN"/>
    <property type="match status" value="1"/>
</dbReference>
<evidence type="ECO:0000256" key="16">
    <source>
        <dbReference type="SAM" id="MobiDB-lite"/>
    </source>
</evidence>
<keyword evidence="6 15" id="KW-0681">Retinal protein</keyword>
<dbReference type="PRINTS" id="PR00237">
    <property type="entry name" value="GPCRRHODOPSN"/>
</dbReference>
<feature type="transmembrane region" description="Helical" evidence="15">
    <location>
        <begin position="210"/>
        <end position="231"/>
    </location>
</feature>
<dbReference type="PROSITE" id="PS00238">
    <property type="entry name" value="OPSIN"/>
    <property type="match status" value="1"/>
</dbReference>
<dbReference type="GO" id="GO:0007186">
    <property type="term" value="P:G protein-coupled receptor signaling pathway"/>
    <property type="evidence" value="ECO:0000318"/>
    <property type="project" value="GO_Central"/>
</dbReference>
<dbReference type="PRINTS" id="PR00238">
    <property type="entry name" value="OPSIN"/>
</dbReference>
<keyword evidence="19" id="KW-1185">Reference proteome</keyword>
<reference evidence="18 19" key="1">
    <citation type="journal article" date="2011" name="Science">
        <title>The ecoresponsive genome of Daphnia pulex.</title>
        <authorList>
            <person name="Colbourne J.K."/>
            <person name="Pfrender M.E."/>
            <person name="Gilbert D."/>
            <person name="Thomas W.K."/>
            <person name="Tucker A."/>
            <person name="Oakley T.H."/>
            <person name="Tokishita S."/>
            <person name="Aerts A."/>
            <person name="Arnold G.J."/>
            <person name="Basu M.K."/>
            <person name="Bauer D.J."/>
            <person name="Caceres C.E."/>
            <person name="Carmel L."/>
            <person name="Casola C."/>
            <person name="Choi J.H."/>
            <person name="Detter J.C."/>
            <person name="Dong Q."/>
            <person name="Dusheyko S."/>
            <person name="Eads B.D."/>
            <person name="Frohlich T."/>
            <person name="Geiler-Samerotte K.A."/>
            <person name="Gerlach D."/>
            <person name="Hatcher P."/>
            <person name="Jogdeo S."/>
            <person name="Krijgsveld J."/>
            <person name="Kriventseva E.V."/>
            <person name="Kultz D."/>
            <person name="Laforsch C."/>
            <person name="Lindquist E."/>
            <person name="Lopez J."/>
            <person name="Manak J.R."/>
            <person name="Muller J."/>
            <person name="Pangilinan J."/>
            <person name="Patwardhan R.P."/>
            <person name="Pitluck S."/>
            <person name="Pritham E.J."/>
            <person name="Rechtsteiner A."/>
            <person name="Rho M."/>
            <person name="Rogozin I.B."/>
            <person name="Sakarya O."/>
            <person name="Salamov A."/>
            <person name="Schaack S."/>
            <person name="Shapiro H."/>
            <person name="Shiga Y."/>
            <person name="Skalitzky C."/>
            <person name="Smith Z."/>
            <person name="Souvorov A."/>
            <person name="Sung W."/>
            <person name="Tang Z."/>
            <person name="Tsuchiya D."/>
            <person name="Tu H."/>
            <person name="Vos H."/>
            <person name="Wang M."/>
            <person name="Wolf Y.I."/>
            <person name="Yamagata H."/>
            <person name="Yamada T."/>
            <person name="Ye Y."/>
            <person name="Shaw J.R."/>
            <person name="Andrews J."/>
            <person name="Crease T.J."/>
            <person name="Tang H."/>
            <person name="Lucas S.M."/>
            <person name="Robertson H.M."/>
            <person name="Bork P."/>
            <person name="Koonin E.V."/>
            <person name="Zdobnov E.M."/>
            <person name="Grigoriev I.V."/>
            <person name="Lynch M."/>
            <person name="Boore J.L."/>
        </authorList>
    </citation>
    <scope>NUCLEOTIDE SEQUENCE [LARGE SCALE GENOMIC DNA]</scope>
</reference>
<keyword evidence="4 15" id="KW-0716">Sensory transduction</keyword>
<evidence type="ECO:0000313" key="19">
    <source>
        <dbReference type="Proteomes" id="UP000000305"/>
    </source>
</evidence>
<dbReference type="HOGENOM" id="CLU_009579_3_0_1"/>
<accession>E9GYM4</accession>
<dbReference type="OrthoDB" id="2105199at2759"/>
<keyword evidence="3" id="KW-0597">Phosphoprotein</keyword>
<dbReference type="InterPro" id="IPR050125">
    <property type="entry name" value="GPCR_opsins"/>
</dbReference>
<evidence type="ECO:0000256" key="9">
    <source>
        <dbReference type="ARBA" id="ARBA00023040"/>
    </source>
</evidence>
<evidence type="ECO:0000256" key="10">
    <source>
        <dbReference type="ARBA" id="ARBA00023136"/>
    </source>
</evidence>
<evidence type="ECO:0000256" key="2">
    <source>
        <dbReference type="ARBA" id="ARBA00022543"/>
    </source>
</evidence>
<evidence type="ECO:0000256" key="14">
    <source>
        <dbReference type="ARBA" id="ARBA00023305"/>
    </source>
</evidence>
<evidence type="ECO:0000256" key="4">
    <source>
        <dbReference type="ARBA" id="ARBA00022606"/>
    </source>
</evidence>
<evidence type="ECO:0000256" key="12">
    <source>
        <dbReference type="ARBA" id="ARBA00023170"/>
    </source>
</evidence>
<dbReference type="InParanoid" id="E9GYM4"/>
<dbReference type="PRINTS" id="PR00577">
    <property type="entry name" value="OPSINRH3RH4"/>
</dbReference>
<proteinExistence type="inferred from homology"/>
<dbReference type="GO" id="GO:0007601">
    <property type="term" value="P:visual perception"/>
    <property type="evidence" value="ECO:0007669"/>
    <property type="project" value="UniProtKB-KW"/>
</dbReference>
<keyword evidence="10 15" id="KW-0472">Membrane</keyword>
<evidence type="ECO:0000256" key="7">
    <source>
        <dbReference type="ARBA" id="ARBA00022989"/>
    </source>
</evidence>
<comment type="subcellular location">
    <subcellularLocation>
        <location evidence="1 15">Membrane</location>
        <topology evidence="1 15">Multi-pass membrane protein</topology>
    </subcellularLocation>
</comment>
<dbReference type="CDD" id="cd15079">
    <property type="entry name" value="7tmA_photoreceptors_insect"/>
    <property type="match status" value="1"/>
</dbReference>
<dbReference type="InterPro" id="IPR001760">
    <property type="entry name" value="Opsin"/>
</dbReference>
<keyword evidence="7 15" id="KW-1133">Transmembrane helix</keyword>
<dbReference type="Proteomes" id="UP000000305">
    <property type="component" value="Unassembled WGS sequence"/>
</dbReference>
<dbReference type="EMBL" id="GL732575">
    <property type="protein sequence ID" value="EFX75461.1"/>
    <property type="molecule type" value="Genomic_DNA"/>
</dbReference>
<dbReference type="SUPFAM" id="SSF81321">
    <property type="entry name" value="Family A G protein-coupled receptor-like"/>
    <property type="match status" value="1"/>
</dbReference>
<dbReference type="GO" id="GO:0007602">
    <property type="term" value="P:phototransduction"/>
    <property type="evidence" value="ECO:0000318"/>
    <property type="project" value="GO_Central"/>
</dbReference>
<dbReference type="FunCoup" id="E9GYM4">
    <property type="interactions" value="91"/>
</dbReference>
<keyword evidence="8 15" id="KW-0157">Chromophore</keyword>
<evidence type="ECO:0000313" key="18">
    <source>
        <dbReference type="EMBL" id="EFX75461.1"/>
    </source>
</evidence>
<dbReference type="STRING" id="6669.E9GYM4"/>
<dbReference type="Gene3D" id="1.20.1070.10">
    <property type="entry name" value="Rhodopsin 7-helix transmembrane proteins"/>
    <property type="match status" value="1"/>
</dbReference>
<keyword evidence="2 15" id="KW-0600">Photoreceptor protein</keyword>
<dbReference type="SMR" id="E9GYM4"/>
<feature type="transmembrane region" description="Helical" evidence="15">
    <location>
        <begin position="86"/>
        <end position="110"/>
    </location>
</feature>
<comment type="similarity">
    <text evidence="15">Belongs to the G-protein coupled receptor 1 family. Opsin subfamily.</text>
</comment>
<sequence>MAQNSTFVSTYDAFRSERRMLGWNTPEDYMSYVHPYWKTFEAPNPFLLYMIGFLYTIFMFCCVAGNGVVIWIFTNCKSLRTPSNMLVVNLAILDMLMMLKSPVMIINSYNEGPIWGKLGCDVFGLMGSYNGIGSAVNNAAIAYDRHRTISRPLDGKLSRKQVTLMIVAIWAWATPFSVMPFLGIWGRYVPEGFLTTCTFDYMTEDASTRFFVGSIFVYSYVIPLAMLIFYYSKIVRSVGDHEKTLRDQAKKMNVTSLRSNRDQNEKSAEVRIAKVAIALATLFVFAWTPYAFVALTAAFGNRSVLTPLLSTVPACCCKLVSCINPWIYAINHPRYRMELQKKMPWFCIHEPVPTNDDSSVGSATTEMSGVSKETSS</sequence>
<dbReference type="GO" id="GO:0005886">
    <property type="term" value="C:plasma membrane"/>
    <property type="evidence" value="ECO:0000318"/>
    <property type="project" value="GO_Central"/>
</dbReference>
<dbReference type="Pfam" id="PF00001">
    <property type="entry name" value="7tm_1"/>
    <property type="match status" value="1"/>
</dbReference>